<feature type="transmembrane region" description="Helical" evidence="8">
    <location>
        <begin position="180"/>
        <end position="204"/>
    </location>
</feature>
<keyword evidence="3" id="KW-0813">Transport</keyword>
<feature type="transmembrane region" description="Helical" evidence="8">
    <location>
        <begin position="397"/>
        <end position="414"/>
    </location>
</feature>
<dbReference type="Gene3D" id="1.50.10.150">
    <property type="entry name" value="Voltage-dependent anion channel"/>
    <property type="match status" value="1"/>
</dbReference>
<evidence type="ECO:0000313" key="10">
    <source>
        <dbReference type="Proteomes" id="UP001521116"/>
    </source>
</evidence>
<proteinExistence type="inferred from homology"/>
<dbReference type="PANTHER" id="PTHR31686:SF1">
    <property type="entry name" value="SULFITE EFFLUX PUMP SSU1"/>
    <property type="match status" value="1"/>
</dbReference>
<dbReference type="InterPro" id="IPR051629">
    <property type="entry name" value="Sulfite_efflux_TDT"/>
</dbReference>
<sequence length="482" mass="52771">MPPPWLHPVEASAKDNGSQATLCAATARPAWMTPASSDPGIDPQIDTIPICPHGNGSQAMGILQPFNAITPEISEKPSAASSDSGSIHAPMEMGSEEGPWWMSLVHNFTPSWYSITMATGMAALILHALPYQNQAVTVLYTIIFVLNVFLFVVISILAILRYTLYPQTWGLMIRHPVQSLFLGCCPMGLTTVINMFIFVCIDGAGWGKWASDLAWTLWWIDVVMAVACSCGLPFLIMHVHQVDLPSMTAVWLLPAATPIVTASNGATVASMLSSSNPQHALWTLMVSYVLWGIGLPMAVVTLGLYFHRLTMHKLPPREMIITVFMPVGPIGQASFTIMNLGKMALDLFPETGAIHPMAGDVFYISGFFTAILLWGFGLVWLFFAVASVTRSRFPFNMGWWGFTFPTGVYVLATLQLGVELPSAFFDILGTASKQVMAVIVVLIWFLVAVITLKRNLIGEINFAPCFLSSRRHRMNGEVADRV</sequence>
<gene>
    <name evidence="9" type="primary">SSU1_1</name>
    <name evidence="9" type="ORF">SLS56_003674</name>
</gene>
<evidence type="ECO:0000256" key="6">
    <source>
        <dbReference type="ARBA" id="ARBA00022989"/>
    </source>
</evidence>
<feature type="transmembrane region" description="Helical" evidence="8">
    <location>
        <begin position="361"/>
        <end position="385"/>
    </location>
</feature>
<evidence type="ECO:0000256" key="4">
    <source>
        <dbReference type="ARBA" id="ARBA00022475"/>
    </source>
</evidence>
<feature type="transmembrane region" description="Helical" evidence="8">
    <location>
        <begin position="216"/>
        <end position="237"/>
    </location>
</feature>
<dbReference type="EMBL" id="JAJVDC020000030">
    <property type="protein sequence ID" value="KAL1632432.1"/>
    <property type="molecule type" value="Genomic_DNA"/>
</dbReference>
<feature type="transmembrane region" description="Helical" evidence="8">
    <location>
        <begin position="137"/>
        <end position="160"/>
    </location>
</feature>
<keyword evidence="10" id="KW-1185">Reference proteome</keyword>
<evidence type="ECO:0000256" key="2">
    <source>
        <dbReference type="ARBA" id="ARBA00008566"/>
    </source>
</evidence>
<evidence type="ECO:0000256" key="7">
    <source>
        <dbReference type="ARBA" id="ARBA00023136"/>
    </source>
</evidence>
<keyword evidence="4" id="KW-1003">Cell membrane</keyword>
<dbReference type="InterPro" id="IPR004695">
    <property type="entry name" value="SLAC1/Mae1/Ssu1/TehA"/>
</dbReference>
<feature type="transmembrane region" description="Helical" evidence="8">
    <location>
        <begin position="434"/>
        <end position="452"/>
    </location>
</feature>
<dbReference type="InterPro" id="IPR038665">
    <property type="entry name" value="Voltage-dep_anion_channel_sf"/>
</dbReference>
<keyword evidence="6 8" id="KW-1133">Transmembrane helix</keyword>
<keyword evidence="5 8" id="KW-0812">Transmembrane</keyword>
<comment type="subcellular location">
    <subcellularLocation>
        <location evidence="1">Cell membrane</location>
        <topology evidence="1">Multi-pass membrane protein</topology>
    </subcellularLocation>
</comment>
<reference evidence="9 10" key="1">
    <citation type="submission" date="2024-02" db="EMBL/GenBank/DDBJ databases">
        <title>De novo assembly and annotation of 12 fungi associated with fruit tree decline syndrome in Ontario, Canada.</title>
        <authorList>
            <person name="Sulman M."/>
            <person name="Ellouze W."/>
            <person name="Ilyukhin E."/>
        </authorList>
    </citation>
    <scope>NUCLEOTIDE SEQUENCE [LARGE SCALE GENOMIC DNA]</scope>
    <source>
        <strain evidence="9 10">M1-105</strain>
    </source>
</reference>
<evidence type="ECO:0000256" key="1">
    <source>
        <dbReference type="ARBA" id="ARBA00004651"/>
    </source>
</evidence>
<evidence type="ECO:0000313" key="9">
    <source>
        <dbReference type="EMBL" id="KAL1632432.1"/>
    </source>
</evidence>
<dbReference type="Pfam" id="PF03595">
    <property type="entry name" value="SLAC1"/>
    <property type="match status" value="1"/>
</dbReference>
<dbReference type="Proteomes" id="UP001521116">
    <property type="component" value="Unassembled WGS sequence"/>
</dbReference>
<accession>A0ABR3SZ97</accession>
<evidence type="ECO:0000256" key="8">
    <source>
        <dbReference type="SAM" id="Phobius"/>
    </source>
</evidence>
<comment type="similarity">
    <text evidence="2">Belongs to the tellurite-resistance/dicarboxylate transporter (TDT) family.</text>
</comment>
<name>A0ABR3SZ97_9PEZI</name>
<feature type="transmembrane region" description="Helical" evidence="8">
    <location>
        <begin position="319"/>
        <end position="341"/>
    </location>
</feature>
<feature type="transmembrane region" description="Helical" evidence="8">
    <location>
        <begin position="285"/>
        <end position="307"/>
    </location>
</feature>
<comment type="caution">
    <text evidence="9">The sequence shown here is derived from an EMBL/GenBank/DDBJ whole genome shotgun (WGS) entry which is preliminary data.</text>
</comment>
<dbReference type="PANTHER" id="PTHR31686">
    <property type="match status" value="1"/>
</dbReference>
<protein>
    <submittedName>
        <fullName evidence="9">Plasma membrane sulfite pump involved in sulfite metabolism</fullName>
    </submittedName>
</protein>
<organism evidence="9 10">
    <name type="scientific">Neofusicoccum ribis</name>
    <dbReference type="NCBI Taxonomy" id="45134"/>
    <lineage>
        <taxon>Eukaryota</taxon>
        <taxon>Fungi</taxon>
        <taxon>Dikarya</taxon>
        <taxon>Ascomycota</taxon>
        <taxon>Pezizomycotina</taxon>
        <taxon>Dothideomycetes</taxon>
        <taxon>Dothideomycetes incertae sedis</taxon>
        <taxon>Botryosphaeriales</taxon>
        <taxon>Botryosphaeriaceae</taxon>
        <taxon>Neofusicoccum</taxon>
    </lineage>
</organism>
<keyword evidence="7 8" id="KW-0472">Membrane</keyword>
<dbReference type="CDD" id="cd09318">
    <property type="entry name" value="TDT_SSU1"/>
    <property type="match status" value="1"/>
</dbReference>
<evidence type="ECO:0000256" key="3">
    <source>
        <dbReference type="ARBA" id="ARBA00022448"/>
    </source>
</evidence>
<evidence type="ECO:0000256" key="5">
    <source>
        <dbReference type="ARBA" id="ARBA00022692"/>
    </source>
</evidence>
<feature type="transmembrane region" description="Helical" evidence="8">
    <location>
        <begin position="112"/>
        <end position="131"/>
    </location>
</feature>